<dbReference type="PANTHER" id="PTHR10543">
    <property type="entry name" value="BETA-CAROTENE DIOXYGENASE"/>
    <property type="match status" value="1"/>
</dbReference>
<evidence type="ECO:0000256" key="1">
    <source>
        <dbReference type="ARBA" id="ARBA00006787"/>
    </source>
</evidence>
<evidence type="ECO:0000313" key="6">
    <source>
        <dbReference type="EMBL" id="MFC4536045.1"/>
    </source>
</evidence>
<evidence type="ECO:0000313" key="7">
    <source>
        <dbReference type="Proteomes" id="UP001596004"/>
    </source>
</evidence>
<comment type="similarity">
    <text evidence="1 5">Belongs to the carotenoid oxygenase family.</text>
</comment>
<dbReference type="EC" id="1.13.11.-" evidence="5"/>
<reference evidence="7" key="1">
    <citation type="journal article" date="2019" name="Int. J. Syst. Evol. Microbiol.">
        <title>The Global Catalogue of Microorganisms (GCM) 10K type strain sequencing project: providing services to taxonomists for standard genome sequencing and annotation.</title>
        <authorList>
            <consortium name="The Broad Institute Genomics Platform"/>
            <consortium name="The Broad Institute Genome Sequencing Center for Infectious Disease"/>
            <person name="Wu L."/>
            <person name="Ma J."/>
        </authorList>
    </citation>
    <scope>NUCLEOTIDE SEQUENCE [LARGE SCALE GENOMIC DNA]</scope>
    <source>
        <strain evidence="7">CGMCC 4.7132</strain>
    </source>
</reference>
<dbReference type="RefSeq" id="WP_380849730.1">
    <property type="nucleotide sequence ID" value="NZ_JBHSFP010000038.1"/>
</dbReference>
<accession>A0ABV9CRV6</accession>
<name>A0ABV9CRV6_9ACTN</name>
<keyword evidence="5" id="KW-0223">Dioxygenase</keyword>
<comment type="caution">
    <text evidence="6">The sequence shown here is derived from an EMBL/GenBank/DDBJ whole genome shotgun (WGS) entry which is preliminary data.</text>
</comment>
<dbReference type="EMBL" id="JBHSFP010000038">
    <property type="protein sequence ID" value="MFC4536045.1"/>
    <property type="molecule type" value="Genomic_DNA"/>
</dbReference>
<dbReference type="Proteomes" id="UP001596004">
    <property type="component" value="Unassembled WGS sequence"/>
</dbReference>
<comment type="cofactor">
    <cofactor evidence="5">
        <name>Fe(2+)</name>
        <dbReference type="ChEBI" id="CHEBI:29033"/>
    </cofactor>
    <text evidence="5">Binds 1 Fe(2+) ion per subunit.</text>
</comment>
<dbReference type="PANTHER" id="PTHR10543:SF89">
    <property type="entry name" value="CAROTENOID 9,10(9',10')-CLEAVAGE DIOXYGENASE 1"/>
    <property type="match status" value="1"/>
</dbReference>
<dbReference type="InterPro" id="IPR004294">
    <property type="entry name" value="Carotenoid_Oase"/>
</dbReference>
<evidence type="ECO:0000256" key="4">
    <source>
        <dbReference type="ARBA" id="ARBA00023004"/>
    </source>
</evidence>
<gene>
    <name evidence="6" type="ORF">ACFO60_35210</name>
</gene>
<evidence type="ECO:0000256" key="5">
    <source>
        <dbReference type="RuleBase" id="RU364048"/>
    </source>
</evidence>
<keyword evidence="7" id="KW-1185">Reference proteome</keyword>
<evidence type="ECO:0000256" key="3">
    <source>
        <dbReference type="ARBA" id="ARBA00023002"/>
    </source>
</evidence>
<protein>
    <recommendedName>
        <fullName evidence="5">Dioxygenase</fullName>
        <ecNumber evidence="5">1.13.11.-</ecNumber>
    </recommendedName>
</protein>
<organism evidence="6 7">
    <name type="scientific">Sphaerisporangium dianthi</name>
    <dbReference type="NCBI Taxonomy" id="1436120"/>
    <lineage>
        <taxon>Bacteria</taxon>
        <taxon>Bacillati</taxon>
        <taxon>Actinomycetota</taxon>
        <taxon>Actinomycetes</taxon>
        <taxon>Streptosporangiales</taxon>
        <taxon>Streptosporangiaceae</taxon>
        <taxon>Sphaerisporangium</taxon>
    </lineage>
</organism>
<dbReference type="Pfam" id="PF03055">
    <property type="entry name" value="RPE65"/>
    <property type="match status" value="1"/>
</dbReference>
<evidence type="ECO:0000256" key="2">
    <source>
        <dbReference type="ARBA" id="ARBA00022723"/>
    </source>
</evidence>
<proteinExistence type="inferred from homology"/>
<keyword evidence="4 5" id="KW-0408">Iron</keyword>
<keyword evidence="3 5" id="KW-0560">Oxidoreductase</keyword>
<keyword evidence="2 5" id="KW-0479">Metal-binding</keyword>
<sequence length="426" mass="44668">MPIAFLEVSDMTVAEHAAAITAPDRVPHDAPLTVDGAVPADLDGALVCASAHPAGTRAGDAAHASRPALVYGVRLGGGAARRLIPAAADLTGVHAGDLPLLPFPAPGWMREGNLAVCGETHDAPSQGAHDTHAAHLAAPVRDHAGGEWHTVAVRPGSDVAEHLVLGPGGEVRDVRPFALPGAPLLHAVALTERFVVVFDLPVVHSRAAALMGSSSPYRWRPGRPARIGLLRRDAWDPSGPRWFPIDPCYVFEAVNAYEDRGRRVVVDAVRHARAFDTPVGDLGRDAEPASVHRWTLDLATGTTSARALIGSAAEASADPRSAGRRHQLVFARAAGGQAVVGLDLAAGVTQVRELGPGRRAGRPVFVPRPGAVEGDGWIMVLTRDLARRRGELLVLDAHNLAGRPEAVVHLPGAFPDARRTAWLGAS</sequence>